<dbReference type="RefSeq" id="WP_222872615.1">
    <property type="nucleotide sequence ID" value="NZ_CP039704.1"/>
</dbReference>
<sequence length="273" mass="28541">MPGAIRPKLTFSTGVDYSRGDFDADAKTSIVYAPFTTQLAWGDWSFGATIPYIRIEGPGAVVGGGDSGVVVTCGPRRQRLGLCPQAEPSAPQAAVTTAGGLGDLSFSAGYLLPEAWTGTWLVELQGRLKAPTASTRNGLGTGKVDYGIGVDIARGHGTVRPFINLGYRVLGDFTYVNPAAGEAQDVDFSNGPTVSAGTSVVLGTIRCCSPTIMPARPSTRHRTATASTVAGPIMSARILISRDMAPPGCRAARRISQSACRFPSPSAFRVRPH</sequence>
<proteinExistence type="predicted"/>
<evidence type="ECO:0000313" key="2">
    <source>
        <dbReference type="Proteomes" id="UP000298714"/>
    </source>
</evidence>
<name>A0A4D7CC67_9SPHN</name>
<evidence type="ECO:0000313" key="1">
    <source>
        <dbReference type="EMBL" id="QCI79792.1"/>
    </source>
</evidence>
<dbReference type="KEGG" id="hgn:E6W36_10335"/>
<reference evidence="2" key="1">
    <citation type="submission" date="2019-04" db="EMBL/GenBank/DDBJ databases">
        <title>Complete genome sequence of Sphingomonas sp. W1-2-3.</title>
        <authorList>
            <person name="Im W.T."/>
        </authorList>
    </citation>
    <scope>NUCLEOTIDE SEQUENCE [LARGE SCALE GENOMIC DNA]</scope>
    <source>
        <strain evidence="2">W1-2-3</strain>
    </source>
</reference>
<accession>A0A4D7CC67</accession>
<dbReference type="Proteomes" id="UP000298714">
    <property type="component" value="Chromosome"/>
</dbReference>
<evidence type="ECO:0008006" key="3">
    <source>
        <dbReference type="Google" id="ProtNLM"/>
    </source>
</evidence>
<gene>
    <name evidence="1" type="ORF">E6W36_10335</name>
</gene>
<organism evidence="1 2">
    <name type="scientific">Hankyongella ginsenosidimutans</name>
    <dbReference type="NCBI Taxonomy" id="1763828"/>
    <lineage>
        <taxon>Bacteria</taxon>
        <taxon>Pseudomonadati</taxon>
        <taxon>Pseudomonadota</taxon>
        <taxon>Alphaproteobacteria</taxon>
        <taxon>Sphingomonadales</taxon>
        <taxon>Sphingomonadaceae</taxon>
        <taxon>Hankyongella</taxon>
    </lineage>
</organism>
<protein>
    <recommendedName>
        <fullName evidence="3">Transporter</fullName>
    </recommendedName>
</protein>
<dbReference type="EMBL" id="CP039704">
    <property type="protein sequence ID" value="QCI79792.1"/>
    <property type="molecule type" value="Genomic_DNA"/>
</dbReference>
<dbReference type="AlphaFoldDB" id="A0A4D7CC67"/>
<keyword evidence="2" id="KW-1185">Reference proteome</keyword>